<dbReference type="Proteomes" id="UP000736335">
    <property type="component" value="Unassembled WGS sequence"/>
</dbReference>
<reference evidence="1" key="2">
    <citation type="submission" date="2020-11" db="EMBL/GenBank/DDBJ databases">
        <authorList>
            <consortium name="DOE Joint Genome Institute"/>
            <person name="Kuo A."/>
            <person name="Miyauchi S."/>
            <person name="Kiss E."/>
            <person name="Drula E."/>
            <person name="Kohler A."/>
            <person name="Sanchez-Garcia M."/>
            <person name="Andreopoulos B."/>
            <person name="Barry K.W."/>
            <person name="Bonito G."/>
            <person name="Buee M."/>
            <person name="Carver A."/>
            <person name="Chen C."/>
            <person name="Cichocki N."/>
            <person name="Clum A."/>
            <person name="Culley D."/>
            <person name="Crous P.W."/>
            <person name="Fauchery L."/>
            <person name="Girlanda M."/>
            <person name="Hayes R."/>
            <person name="Keri Z."/>
            <person name="Labutti K."/>
            <person name="Lipzen A."/>
            <person name="Lombard V."/>
            <person name="Magnuson J."/>
            <person name="Maillard F."/>
            <person name="Morin E."/>
            <person name="Murat C."/>
            <person name="Nolan M."/>
            <person name="Ohm R."/>
            <person name="Pangilinan J."/>
            <person name="Pereira M."/>
            <person name="Perotto S."/>
            <person name="Peter M."/>
            <person name="Riley R."/>
            <person name="Sitrit Y."/>
            <person name="Stielow B."/>
            <person name="Szollosi G."/>
            <person name="Zifcakova L."/>
            <person name="Stursova M."/>
            <person name="Spatafora J.W."/>
            <person name="Tedersoo L."/>
            <person name="Vaario L.-M."/>
            <person name="Yamada A."/>
            <person name="Yan M."/>
            <person name="Wang P."/>
            <person name="Xu J."/>
            <person name="Bruns T."/>
            <person name="Baldrian P."/>
            <person name="Vilgalys R."/>
            <person name="Henrissat B."/>
            <person name="Grigoriev I.V."/>
            <person name="Hibbett D."/>
            <person name="Nagy L.G."/>
            <person name="Martin F.M."/>
        </authorList>
    </citation>
    <scope>NUCLEOTIDE SEQUENCE</scope>
    <source>
        <strain evidence="1">UH-Tt-Lm1</strain>
    </source>
</reference>
<evidence type="ECO:0000313" key="1">
    <source>
        <dbReference type="EMBL" id="KAF9791898.1"/>
    </source>
</evidence>
<comment type="caution">
    <text evidence="1">The sequence shown here is derived from an EMBL/GenBank/DDBJ whole genome shotgun (WGS) entry which is preliminary data.</text>
</comment>
<organism evidence="1 2">
    <name type="scientific">Thelephora terrestris</name>
    <dbReference type="NCBI Taxonomy" id="56493"/>
    <lineage>
        <taxon>Eukaryota</taxon>
        <taxon>Fungi</taxon>
        <taxon>Dikarya</taxon>
        <taxon>Basidiomycota</taxon>
        <taxon>Agaricomycotina</taxon>
        <taxon>Agaricomycetes</taxon>
        <taxon>Thelephorales</taxon>
        <taxon>Thelephoraceae</taxon>
        <taxon>Thelephora</taxon>
    </lineage>
</organism>
<dbReference type="AlphaFoldDB" id="A0A9P6LC35"/>
<dbReference type="EMBL" id="WIUZ02000001">
    <property type="protein sequence ID" value="KAF9791898.1"/>
    <property type="molecule type" value="Genomic_DNA"/>
</dbReference>
<reference evidence="1" key="1">
    <citation type="journal article" date="2020" name="Nat. Commun.">
        <title>Large-scale genome sequencing of mycorrhizal fungi provides insights into the early evolution of symbiotic traits.</title>
        <authorList>
            <person name="Miyauchi S."/>
            <person name="Kiss E."/>
            <person name="Kuo A."/>
            <person name="Drula E."/>
            <person name="Kohler A."/>
            <person name="Sanchez-Garcia M."/>
            <person name="Morin E."/>
            <person name="Andreopoulos B."/>
            <person name="Barry K.W."/>
            <person name="Bonito G."/>
            <person name="Buee M."/>
            <person name="Carver A."/>
            <person name="Chen C."/>
            <person name="Cichocki N."/>
            <person name="Clum A."/>
            <person name="Culley D."/>
            <person name="Crous P.W."/>
            <person name="Fauchery L."/>
            <person name="Girlanda M."/>
            <person name="Hayes R.D."/>
            <person name="Keri Z."/>
            <person name="LaButti K."/>
            <person name="Lipzen A."/>
            <person name="Lombard V."/>
            <person name="Magnuson J."/>
            <person name="Maillard F."/>
            <person name="Murat C."/>
            <person name="Nolan M."/>
            <person name="Ohm R.A."/>
            <person name="Pangilinan J."/>
            <person name="Pereira M.F."/>
            <person name="Perotto S."/>
            <person name="Peter M."/>
            <person name="Pfister S."/>
            <person name="Riley R."/>
            <person name="Sitrit Y."/>
            <person name="Stielow J.B."/>
            <person name="Szollosi G."/>
            <person name="Zifcakova L."/>
            <person name="Stursova M."/>
            <person name="Spatafora J.W."/>
            <person name="Tedersoo L."/>
            <person name="Vaario L.M."/>
            <person name="Yamada A."/>
            <person name="Yan M."/>
            <person name="Wang P."/>
            <person name="Xu J."/>
            <person name="Bruns T."/>
            <person name="Baldrian P."/>
            <person name="Vilgalys R."/>
            <person name="Dunand C."/>
            <person name="Henrissat B."/>
            <person name="Grigoriev I.V."/>
            <person name="Hibbett D."/>
            <person name="Nagy L.G."/>
            <person name="Martin F.M."/>
        </authorList>
    </citation>
    <scope>NUCLEOTIDE SEQUENCE</scope>
    <source>
        <strain evidence="1">UH-Tt-Lm1</strain>
    </source>
</reference>
<keyword evidence="2" id="KW-1185">Reference proteome</keyword>
<protein>
    <submittedName>
        <fullName evidence="1">Uncharacterized protein</fullName>
    </submittedName>
</protein>
<proteinExistence type="predicted"/>
<gene>
    <name evidence="1" type="ORF">BJ322DRAFT_1102423</name>
</gene>
<name>A0A9P6LC35_9AGAM</name>
<evidence type="ECO:0000313" key="2">
    <source>
        <dbReference type="Proteomes" id="UP000736335"/>
    </source>
</evidence>
<accession>A0A9P6LC35</accession>
<sequence length="164" mass="18361">MSRVRDRYIVHFLAMNLQCSGPELHHLPPVNPYTQGLLSCGVDFVVESNETHLSILDAAVTHTSNLGVMLMDEVTHVNKRIDTCQEAIERIEKDVVGFQEWTLMAEDGRERQGTAINLLKGEVTTLKDLVCDLVVMTKRVEDERAPPRTTLKELLVVGLVLEPG</sequence>